<reference evidence="1 2" key="1">
    <citation type="journal article" date="2016" name="Nat. Commun.">
        <title>Thousands of microbial genomes shed light on interconnected biogeochemical processes in an aquifer system.</title>
        <authorList>
            <person name="Anantharaman K."/>
            <person name="Brown C.T."/>
            <person name="Hug L.A."/>
            <person name="Sharon I."/>
            <person name="Castelle C.J."/>
            <person name="Probst A.J."/>
            <person name="Thomas B.C."/>
            <person name="Singh A."/>
            <person name="Wilkins M.J."/>
            <person name="Karaoz U."/>
            <person name="Brodie E.L."/>
            <person name="Williams K.H."/>
            <person name="Hubbard S.S."/>
            <person name="Banfield J.F."/>
        </authorList>
    </citation>
    <scope>NUCLEOTIDE SEQUENCE [LARGE SCALE GENOMIC DNA]</scope>
</reference>
<protein>
    <submittedName>
        <fullName evidence="1">Uncharacterized protein</fullName>
    </submittedName>
</protein>
<evidence type="ECO:0000313" key="1">
    <source>
        <dbReference type="EMBL" id="OGF61518.1"/>
    </source>
</evidence>
<evidence type="ECO:0000313" key="2">
    <source>
        <dbReference type="Proteomes" id="UP000178943"/>
    </source>
</evidence>
<name>A0A1F5VE51_9BACT</name>
<accession>A0A1F5VE51</accession>
<dbReference type="AlphaFoldDB" id="A0A1F5VE51"/>
<dbReference type="Proteomes" id="UP000178943">
    <property type="component" value="Unassembled WGS sequence"/>
</dbReference>
<comment type="caution">
    <text evidence="1">The sequence shown here is derived from an EMBL/GenBank/DDBJ whole genome shotgun (WGS) entry which is preliminary data.</text>
</comment>
<dbReference type="EMBL" id="MFGW01000193">
    <property type="protein sequence ID" value="OGF61518.1"/>
    <property type="molecule type" value="Genomic_DNA"/>
</dbReference>
<dbReference type="Pfam" id="PF10082">
    <property type="entry name" value="BBP2_2"/>
    <property type="match status" value="1"/>
</dbReference>
<dbReference type="STRING" id="1817863.A2Y62_01660"/>
<sequence>MPYNIIIIKYDKLFLFEVHKIGIMSIQRLIIMIKKLTEKTVSLLLMLLFCAYLQGAQEKKIHQRETLHDIIRSSLELYTYKIGFIRLIPEVKWGFQYDSNVLSNNIEQIGDVVAQLGPAIEEKFAIRNIALFRGYQYISYVYYRDLENLRNYPHTLDFSITTGRKTLIIQGTIGNNKGIIRPSSETDIPADQRLRYYDASVKIPAPMNMDITLFFNKHNYFFTDYYSFYGQSINEALSRDETRYILEIQKPVTAKTNLFFHVSRELYQFDYNPFNRNYQGNQGYFGFVFDPKAHFTGYMKFGYKNLKPENETLQTFKGFIVSAAIEYRPVEYLKLKIDALRQPMFSIYYEKNNYYVQNQFSFDIIWAFRDNQAIGAGYLIGNNTYPNPVFVELAEKLKDDYNEIRMSYTYKFRKDFYIESSVSYFRRDSNFQYFIRERLLFGITFKYSL</sequence>
<proteinExistence type="predicted"/>
<dbReference type="InterPro" id="IPR018759">
    <property type="entry name" value="BBP2_2"/>
</dbReference>
<organism evidence="1 2">
    <name type="scientific">Candidatus Fischerbacteria bacterium RBG_13_37_8</name>
    <dbReference type="NCBI Taxonomy" id="1817863"/>
    <lineage>
        <taxon>Bacteria</taxon>
        <taxon>Candidatus Fischeribacteriota</taxon>
    </lineage>
</organism>
<gene>
    <name evidence="1" type="ORF">A2Y62_01660</name>
</gene>